<comment type="subcellular location">
    <subcellularLocation>
        <location evidence="1">Cell envelope</location>
    </subcellularLocation>
</comment>
<evidence type="ECO:0000256" key="1">
    <source>
        <dbReference type="ARBA" id="ARBA00004196"/>
    </source>
</evidence>
<dbReference type="Gene3D" id="2.40.30.170">
    <property type="match status" value="1"/>
</dbReference>
<evidence type="ECO:0000313" key="7">
    <source>
        <dbReference type="Proteomes" id="UP000190774"/>
    </source>
</evidence>
<accession>A0A1T4XT31</accession>
<gene>
    <name evidence="6" type="ORF">SAMN02745166_01933</name>
</gene>
<dbReference type="InterPro" id="IPR050465">
    <property type="entry name" value="UPF0194_transport"/>
</dbReference>
<sequence length="615" mass="67663">MKMVKSKFLIYGGAAVAIIAASGYLMSGSAGQGEDVPTFSVQKGALHINVLQGGEIRALQNFEVKSEIETPTKILSIIPEGYLVTEEDIKDGKVLVELDNSDLKTRIQDHEIQFQTTVAQYIDADEGREIQRSENQSLVRDMKETVLFALMDFDKYLGRELTVNILASSGLPKDVAEFDQFADTLESQANAQLEAGNNVALLTTDKKKDEVEEATESKAATSTNNGRLDFAPFLDNLSNGDGEAQQKLRQLEDELLLKKSELAVSKQKVEASQRLAARDFISKTQLENDQVTYEKATLAVKTAETELDLFKKYTFSKQCAQLLSAYRESLTKLQRTIRANRSKMAQAETRFATAKRRYEMELAKKEDLDRQLKACMIRAVQPGLVAYGDLNASASSRYNESIEEGTNVRYRQTVLTIPNMSQMGVHVNIHESQVKKVHVGQPALIRVDAEPGVVLEGRVAELAVLPDSSSSRYTPNLKVYPASVHILGTHPWLKPGMNAKVEILVDQLADVMFVPVQSIEVENDHHFCYVTSGGGLERRSVQTGLFNDEFIEVRQGLQLGELVALALPKKLVPENKGGGLPGMPEESVPAPAGGGKPKGQGKPKPKEKDVAAVVK</sequence>
<dbReference type="GO" id="GO:0030313">
    <property type="term" value="C:cell envelope"/>
    <property type="evidence" value="ECO:0007669"/>
    <property type="project" value="UniProtKB-SubCell"/>
</dbReference>
<organism evidence="6 7">
    <name type="scientific">Prosthecobacter debontii</name>
    <dbReference type="NCBI Taxonomy" id="48467"/>
    <lineage>
        <taxon>Bacteria</taxon>
        <taxon>Pseudomonadati</taxon>
        <taxon>Verrucomicrobiota</taxon>
        <taxon>Verrucomicrobiia</taxon>
        <taxon>Verrucomicrobiales</taxon>
        <taxon>Verrucomicrobiaceae</taxon>
        <taxon>Prosthecobacter</taxon>
    </lineage>
</organism>
<dbReference type="Gene3D" id="6.20.50.140">
    <property type="match status" value="1"/>
</dbReference>
<name>A0A1T4XT31_9BACT</name>
<dbReference type="AlphaFoldDB" id="A0A1T4XT31"/>
<evidence type="ECO:0000256" key="3">
    <source>
        <dbReference type="SAM" id="Coils"/>
    </source>
</evidence>
<feature type="domain" description="YknX-like beta-barrel" evidence="5">
    <location>
        <begin position="425"/>
        <end position="503"/>
    </location>
</feature>
<evidence type="ECO:0000259" key="5">
    <source>
        <dbReference type="Pfam" id="PF25990"/>
    </source>
</evidence>
<dbReference type="Proteomes" id="UP000190774">
    <property type="component" value="Unassembled WGS sequence"/>
</dbReference>
<reference evidence="7" key="1">
    <citation type="submission" date="2017-02" db="EMBL/GenBank/DDBJ databases">
        <authorList>
            <person name="Varghese N."/>
            <person name="Submissions S."/>
        </authorList>
    </citation>
    <scope>NUCLEOTIDE SEQUENCE [LARGE SCALE GENOMIC DNA]</scope>
    <source>
        <strain evidence="7">ATCC 700200</strain>
    </source>
</reference>
<dbReference type="STRING" id="48467.SAMN02745166_01933"/>
<dbReference type="PANTHER" id="PTHR32347">
    <property type="entry name" value="EFFLUX SYSTEM COMPONENT YKNX-RELATED"/>
    <property type="match status" value="1"/>
</dbReference>
<evidence type="ECO:0000256" key="2">
    <source>
        <dbReference type="ARBA" id="ARBA00023054"/>
    </source>
</evidence>
<feature type="region of interest" description="Disordered" evidence="4">
    <location>
        <begin position="574"/>
        <end position="615"/>
    </location>
</feature>
<dbReference type="OrthoDB" id="9809068at2"/>
<protein>
    <submittedName>
        <fullName evidence="6">Multidrug resistance efflux pump</fullName>
    </submittedName>
</protein>
<keyword evidence="2 3" id="KW-0175">Coiled coil</keyword>
<dbReference type="InterPro" id="IPR058636">
    <property type="entry name" value="Beta-barrel_YknX"/>
</dbReference>
<keyword evidence="7" id="KW-1185">Reference proteome</keyword>
<feature type="coiled-coil region" evidence="3">
    <location>
        <begin position="234"/>
        <end position="268"/>
    </location>
</feature>
<dbReference type="RefSeq" id="WP_078813113.1">
    <property type="nucleotide sequence ID" value="NZ_FUYE01000005.1"/>
</dbReference>
<evidence type="ECO:0000313" key="6">
    <source>
        <dbReference type="EMBL" id="SKA92702.1"/>
    </source>
</evidence>
<dbReference type="EMBL" id="FUYE01000005">
    <property type="protein sequence ID" value="SKA92702.1"/>
    <property type="molecule type" value="Genomic_DNA"/>
</dbReference>
<dbReference type="Pfam" id="PF25990">
    <property type="entry name" value="Beta-barrel_YknX"/>
    <property type="match status" value="1"/>
</dbReference>
<dbReference type="PANTHER" id="PTHR32347:SF23">
    <property type="entry name" value="BLL5650 PROTEIN"/>
    <property type="match status" value="1"/>
</dbReference>
<feature type="compositionally biased region" description="Basic and acidic residues" evidence="4">
    <location>
        <begin position="604"/>
        <end position="615"/>
    </location>
</feature>
<evidence type="ECO:0000256" key="4">
    <source>
        <dbReference type="SAM" id="MobiDB-lite"/>
    </source>
</evidence>
<proteinExistence type="predicted"/>